<keyword evidence="7 11" id="KW-0630">Potassium</keyword>
<keyword evidence="1 11" id="KW-0813">Transport</keyword>
<protein>
    <recommendedName>
        <fullName evidence="11">Potassium-transporting ATPase KdpC subunit</fullName>
    </recommendedName>
    <alternativeName>
        <fullName evidence="11">ATP phosphohydrolase [potassium-transporting] C chain</fullName>
    </alternativeName>
    <alternativeName>
        <fullName evidence="11">Potassium-binding and translocating subunit C</fullName>
    </alternativeName>
    <alternativeName>
        <fullName evidence="11">Potassium-translocating ATPase C chain</fullName>
    </alternativeName>
</protein>
<comment type="caution">
    <text evidence="12">The sequence shown here is derived from an EMBL/GenBank/DDBJ whole genome shotgun (WGS) entry which is preliminary data.</text>
</comment>
<dbReference type="GO" id="GO:0005886">
    <property type="term" value="C:plasma membrane"/>
    <property type="evidence" value="ECO:0007669"/>
    <property type="project" value="UniProtKB-SubCell"/>
</dbReference>
<evidence type="ECO:0000256" key="9">
    <source>
        <dbReference type="ARBA" id="ARBA00023065"/>
    </source>
</evidence>
<accession>A0A367YUR3</accession>
<keyword evidence="8 11" id="KW-1133">Transmembrane helix</keyword>
<keyword evidence="10 11" id="KW-0472">Membrane</keyword>
<keyword evidence="13" id="KW-1185">Reference proteome</keyword>
<keyword evidence="9 11" id="KW-0406">Ion transport</keyword>
<reference evidence="12 13" key="1">
    <citation type="submission" date="2018-07" db="EMBL/GenBank/DDBJ databases">
        <title>Desertimonas flava gen. nov. sp. nov.</title>
        <authorList>
            <person name="Liu S."/>
        </authorList>
    </citation>
    <scope>NUCLEOTIDE SEQUENCE [LARGE SCALE GENOMIC DNA]</scope>
    <source>
        <strain evidence="12 13">16Sb5-5</strain>
    </source>
</reference>
<organism evidence="12 13">
    <name type="scientific">Desertihabitans brevis</name>
    <dbReference type="NCBI Taxonomy" id="2268447"/>
    <lineage>
        <taxon>Bacteria</taxon>
        <taxon>Bacillati</taxon>
        <taxon>Actinomycetota</taxon>
        <taxon>Actinomycetes</taxon>
        <taxon>Propionibacteriales</taxon>
        <taxon>Propionibacteriaceae</taxon>
        <taxon>Desertihabitans</taxon>
    </lineage>
</organism>
<dbReference type="NCBIfam" id="TIGR00681">
    <property type="entry name" value="kdpC"/>
    <property type="match status" value="1"/>
</dbReference>
<dbReference type="EMBL" id="QOUI01000005">
    <property type="protein sequence ID" value="RCK69626.1"/>
    <property type="molecule type" value="Genomic_DNA"/>
</dbReference>
<dbReference type="PANTHER" id="PTHR30042">
    <property type="entry name" value="POTASSIUM-TRANSPORTING ATPASE C CHAIN"/>
    <property type="match status" value="1"/>
</dbReference>
<dbReference type="PIRSF" id="PIRSF001296">
    <property type="entry name" value="K_ATPase_KdpC"/>
    <property type="match status" value="1"/>
</dbReference>
<comment type="similarity">
    <text evidence="11">Belongs to the KdpC family.</text>
</comment>
<evidence type="ECO:0000256" key="4">
    <source>
        <dbReference type="ARBA" id="ARBA00022692"/>
    </source>
</evidence>
<evidence type="ECO:0000256" key="8">
    <source>
        <dbReference type="ARBA" id="ARBA00022989"/>
    </source>
</evidence>
<dbReference type="GO" id="GO:0005524">
    <property type="term" value="F:ATP binding"/>
    <property type="evidence" value="ECO:0007669"/>
    <property type="project" value="UniProtKB-UniRule"/>
</dbReference>
<dbReference type="NCBIfam" id="NF001454">
    <property type="entry name" value="PRK00315.1"/>
    <property type="match status" value="1"/>
</dbReference>
<dbReference type="AlphaFoldDB" id="A0A367YUR3"/>
<sequence length="198" mass="19898">MTVLTLLRTSAAAVRLLLALTLLLGVLYPAAVLLAGRLLPDRADGSLVTVDGAVVGSALIGQPFDGEEWFHPRPSAAGDGYDPLASGASNLGPENAGLLAEVERRRAEVAATNGVDPAAVPADALTASGSGLDPHISPEYAALQVPRVADARGLDPAQVEALVAGATTGPALGFIGEPAVDVLALNLAVEDLDRSLGG</sequence>
<evidence type="ECO:0000313" key="12">
    <source>
        <dbReference type="EMBL" id="RCK69626.1"/>
    </source>
</evidence>
<dbReference type="GO" id="GO:0008556">
    <property type="term" value="F:P-type potassium transmembrane transporter activity"/>
    <property type="evidence" value="ECO:0007669"/>
    <property type="project" value="InterPro"/>
</dbReference>
<comment type="subcellular location">
    <subcellularLocation>
        <location evidence="11">Cell membrane</location>
        <topology evidence="11">Single-pass membrane protein</topology>
    </subcellularLocation>
</comment>
<dbReference type="Pfam" id="PF02669">
    <property type="entry name" value="KdpC"/>
    <property type="match status" value="1"/>
</dbReference>
<comment type="subunit">
    <text evidence="11">The system is composed of three essential subunits: KdpA, KdpB and KdpC.</text>
</comment>
<dbReference type="PANTHER" id="PTHR30042:SF2">
    <property type="entry name" value="POTASSIUM-TRANSPORTING ATPASE KDPC SUBUNIT"/>
    <property type="match status" value="1"/>
</dbReference>
<evidence type="ECO:0000256" key="11">
    <source>
        <dbReference type="HAMAP-Rule" id="MF_00276"/>
    </source>
</evidence>
<evidence type="ECO:0000256" key="7">
    <source>
        <dbReference type="ARBA" id="ARBA00022958"/>
    </source>
</evidence>
<dbReference type="HAMAP" id="MF_00276">
    <property type="entry name" value="KdpC"/>
    <property type="match status" value="1"/>
</dbReference>
<evidence type="ECO:0000256" key="6">
    <source>
        <dbReference type="ARBA" id="ARBA00022840"/>
    </source>
</evidence>
<evidence type="ECO:0000256" key="3">
    <source>
        <dbReference type="ARBA" id="ARBA00022538"/>
    </source>
</evidence>
<evidence type="ECO:0000256" key="2">
    <source>
        <dbReference type="ARBA" id="ARBA00022475"/>
    </source>
</evidence>
<comment type="function">
    <text evidence="11">Part of the high-affinity ATP-driven potassium transport (or Kdp) system, which catalyzes the hydrolysis of ATP coupled with the electrogenic transport of potassium into the cytoplasm. This subunit acts as a catalytic chaperone that increases the ATP-binding affinity of the ATP-hydrolyzing subunit KdpB by the formation of a transient KdpB/KdpC/ATP ternary complex.</text>
</comment>
<keyword evidence="4 11" id="KW-0812">Transmembrane</keyword>
<keyword evidence="2 11" id="KW-1003">Cell membrane</keyword>
<dbReference type="InterPro" id="IPR003820">
    <property type="entry name" value="KdpC"/>
</dbReference>
<gene>
    <name evidence="11" type="primary">kdpC</name>
    <name evidence="12" type="ORF">DT076_09195</name>
</gene>
<dbReference type="Proteomes" id="UP000252770">
    <property type="component" value="Unassembled WGS sequence"/>
</dbReference>
<keyword evidence="5 11" id="KW-0547">Nucleotide-binding</keyword>
<keyword evidence="3 11" id="KW-0633">Potassium transport</keyword>
<evidence type="ECO:0000313" key="13">
    <source>
        <dbReference type="Proteomes" id="UP000252770"/>
    </source>
</evidence>
<proteinExistence type="inferred from homology"/>
<evidence type="ECO:0000256" key="10">
    <source>
        <dbReference type="ARBA" id="ARBA00023136"/>
    </source>
</evidence>
<evidence type="ECO:0000256" key="1">
    <source>
        <dbReference type="ARBA" id="ARBA00022448"/>
    </source>
</evidence>
<keyword evidence="6 11" id="KW-0067">ATP-binding</keyword>
<evidence type="ECO:0000256" key="5">
    <source>
        <dbReference type="ARBA" id="ARBA00022741"/>
    </source>
</evidence>
<name>A0A367YUR3_9ACTN</name>
<dbReference type="RefSeq" id="WP_114126387.1">
    <property type="nucleotide sequence ID" value="NZ_QOUI01000005.1"/>
</dbReference>